<proteinExistence type="predicted"/>
<sequence>MPGKLTTQEVLEFLDSRPGWITFTTIGSDG</sequence>
<name>A0A382H5S7_9ZZZZ</name>
<gene>
    <name evidence="1" type="ORF">METZ01_LOCUS235500</name>
</gene>
<reference evidence="1" key="1">
    <citation type="submission" date="2018-05" db="EMBL/GenBank/DDBJ databases">
        <authorList>
            <person name="Lanie J.A."/>
            <person name="Ng W.-L."/>
            <person name="Kazmierczak K.M."/>
            <person name="Andrzejewski T.M."/>
            <person name="Davidsen T.M."/>
            <person name="Wayne K.J."/>
            <person name="Tettelin H."/>
            <person name="Glass J.I."/>
            <person name="Rusch D."/>
            <person name="Podicherti R."/>
            <person name="Tsui H.-C.T."/>
            <person name="Winkler M.E."/>
        </authorList>
    </citation>
    <scope>NUCLEOTIDE SEQUENCE</scope>
</reference>
<protein>
    <recommendedName>
        <fullName evidence="2">Pyridoxamine 5'-phosphate oxidase putative domain-containing protein</fullName>
    </recommendedName>
</protein>
<feature type="non-terminal residue" evidence="1">
    <location>
        <position position="30"/>
    </location>
</feature>
<organism evidence="1">
    <name type="scientific">marine metagenome</name>
    <dbReference type="NCBI Taxonomy" id="408172"/>
    <lineage>
        <taxon>unclassified sequences</taxon>
        <taxon>metagenomes</taxon>
        <taxon>ecological metagenomes</taxon>
    </lineage>
</organism>
<accession>A0A382H5S7</accession>
<evidence type="ECO:0000313" key="1">
    <source>
        <dbReference type="EMBL" id="SVB82646.1"/>
    </source>
</evidence>
<evidence type="ECO:0008006" key="2">
    <source>
        <dbReference type="Google" id="ProtNLM"/>
    </source>
</evidence>
<dbReference type="EMBL" id="UINC01059345">
    <property type="protein sequence ID" value="SVB82646.1"/>
    <property type="molecule type" value="Genomic_DNA"/>
</dbReference>
<dbReference type="AlphaFoldDB" id="A0A382H5S7"/>